<evidence type="ECO:0000313" key="4">
    <source>
        <dbReference type="Proteomes" id="UP000664132"/>
    </source>
</evidence>
<dbReference type="InterPro" id="IPR003673">
    <property type="entry name" value="CoA-Trfase_fam_III"/>
</dbReference>
<evidence type="ECO:0000256" key="2">
    <source>
        <dbReference type="SAM" id="MobiDB-lite"/>
    </source>
</evidence>
<dbReference type="PANTHER" id="PTHR48228">
    <property type="entry name" value="SUCCINYL-COA--D-CITRAMALATE COA-TRANSFERASE"/>
    <property type="match status" value="1"/>
</dbReference>
<evidence type="ECO:0008006" key="5">
    <source>
        <dbReference type="Google" id="ProtNLM"/>
    </source>
</evidence>
<dbReference type="InterPro" id="IPR023606">
    <property type="entry name" value="CoA-Trfase_III_dom_1_sf"/>
</dbReference>
<name>A0A8H7T7M5_9HELO</name>
<comment type="similarity">
    <text evidence="1">Belongs to the CoA-transferase III family.</text>
</comment>
<dbReference type="OrthoDB" id="16747at2759"/>
<dbReference type="SUPFAM" id="SSF89796">
    <property type="entry name" value="CoA-transferase family III (CaiB/BaiF)"/>
    <property type="match status" value="1"/>
</dbReference>
<evidence type="ECO:0000313" key="3">
    <source>
        <dbReference type="EMBL" id="KAG4413828.1"/>
    </source>
</evidence>
<dbReference type="InterPro" id="IPR044855">
    <property type="entry name" value="CoA-Trfase_III_dom3_sf"/>
</dbReference>
<dbReference type="Proteomes" id="UP000664132">
    <property type="component" value="Unassembled WGS sequence"/>
</dbReference>
<protein>
    <recommendedName>
        <fullName evidence="5">Alpha-methylacyl-CoA racemase</fullName>
    </recommendedName>
</protein>
<proteinExistence type="inferred from homology"/>
<accession>A0A8H7T7M5</accession>
<dbReference type="Gene3D" id="3.30.1540.10">
    <property type="entry name" value="formyl-coa transferase, domain 3"/>
    <property type="match status" value="1"/>
</dbReference>
<gene>
    <name evidence="3" type="ORF">IFR04_013053</name>
</gene>
<dbReference type="GO" id="GO:0003824">
    <property type="term" value="F:catalytic activity"/>
    <property type="evidence" value="ECO:0007669"/>
    <property type="project" value="InterPro"/>
</dbReference>
<reference evidence="3" key="1">
    <citation type="submission" date="2021-02" db="EMBL/GenBank/DDBJ databases">
        <title>Genome sequence Cadophora malorum strain M34.</title>
        <authorList>
            <person name="Stefanovic E."/>
            <person name="Vu D."/>
            <person name="Scully C."/>
            <person name="Dijksterhuis J."/>
            <person name="Roader J."/>
            <person name="Houbraken J."/>
        </authorList>
    </citation>
    <scope>NUCLEOTIDE SEQUENCE</scope>
    <source>
        <strain evidence="3">M34</strain>
    </source>
</reference>
<keyword evidence="4" id="KW-1185">Reference proteome</keyword>
<evidence type="ECO:0000256" key="1">
    <source>
        <dbReference type="ARBA" id="ARBA00008383"/>
    </source>
</evidence>
<feature type="region of interest" description="Disordered" evidence="2">
    <location>
        <begin position="322"/>
        <end position="362"/>
    </location>
</feature>
<organism evidence="3 4">
    <name type="scientific">Cadophora malorum</name>
    <dbReference type="NCBI Taxonomy" id="108018"/>
    <lineage>
        <taxon>Eukaryota</taxon>
        <taxon>Fungi</taxon>
        <taxon>Dikarya</taxon>
        <taxon>Ascomycota</taxon>
        <taxon>Pezizomycotina</taxon>
        <taxon>Leotiomycetes</taxon>
        <taxon>Helotiales</taxon>
        <taxon>Ploettnerulaceae</taxon>
        <taxon>Cadophora</taxon>
    </lineage>
</organism>
<dbReference type="Gene3D" id="3.40.50.10540">
    <property type="entry name" value="Crotonobetainyl-coa:carnitine coa-transferase, domain 1"/>
    <property type="match status" value="1"/>
</dbReference>
<sequence>MTGPPPLTGIRVLEFAGLAPGPFAGLLLADNGASVLRIDRAVPDLTHSTNSSDLPPPTNDLLTRHKSSIAVDLKSPSGVDFIKSLLPHTDVVIDPFRPGILEKLGLGPDVLLGINPRIILGRMTGFRRDGRYKDMAGHDINYIAVSGALALLGRKGEKPIAPGNILGDFAGGGAVLFQGILLALMAREKSGRGQVVEANMVDGASYLATFPRMMLKTLMWDQPRGENVLDTGCPWYDTYETKDGKYMSVGALEPQFFAELLKGLGLSGIGIEKSRNDRETWPELKATFERIFKGKTRSEWEKVFDKTDACCTPVLEYGELETDHDREGDQRPAVTLRETPSLAVSEGSSSRDPSIGQGPGIEGGSYCGTALYAGEGGEETLNSWLGWKRGKDFEVENGGLVKKVGSKL</sequence>
<comment type="caution">
    <text evidence="3">The sequence shown here is derived from an EMBL/GenBank/DDBJ whole genome shotgun (WGS) entry which is preliminary data.</text>
</comment>
<dbReference type="EMBL" id="JAFJYH010000294">
    <property type="protein sequence ID" value="KAG4413828.1"/>
    <property type="molecule type" value="Genomic_DNA"/>
</dbReference>
<dbReference type="Pfam" id="PF02515">
    <property type="entry name" value="CoA_transf_3"/>
    <property type="match status" value="1"/>
</dbReference>
<dbReference type="InterPro" id="IPR050509">
    <property type="entry name" value="CoA-transferase_III"/>
</dbReference>
<dbReference type="PANTHER" id="PTHR48228:SF5">
    <property type="entry name" value="ALPHA-METHYLACYL-COA RACEMASE"/>
    <property type="match status" value="1"/>
</dbReference>
<dbReference type="AlphaFoldDB" id="A0A8H7T7M5"/>